<feature type="transmembrane region" description="Helical" evidence="5">
    <location>
        <begin position="318"/>
        <end position="337"/>
    </location>
</feature>
<feature type="transmembrane region" description="Helical" evidence="5">
    <location>
        <begin position="279"/>
        <end position="298"/>
    </location>
</feature>
<feature type="transmembrane region" description="Helical" evidence="5">
    <location>
        <begin position="368"/>
        <end position="389"/>
    </location>
</feature>
<name>A0A2N5M435_9BACI</name>
<reference evidence="6 7" key="1">
    <citation type="submission" date="2017-11" db="EMBL/GenBank/DDBJ databases">
        <title>Comparitive Functional Genomics of Dry Heat Resistant strains isolated from the Viking Spacecraft.</title>
        <authorList>
            <person name="Seuylemezian A."/>
            <person name="Cooper K."/>
            <person name="Vaishampayan P."/>
        </authorList>
    </citation>
    <scope>NUCLEOTIDE SEQUENCE [LARGE SCALE GENOMIC DNA]</scope>
    <source>
        <strain evidence="6 7">V1-29</strain>
    </source>
</reference>
<dbReference type="PIRSF" id="PIRSF005690">
    <property type="entry name" value="GerBA"/>
    <property type="match status" value="1"/>
</dbReference>
<evidence type="ECO:0000256" key="4">
    <source>
        <dbReference type="PIRNR" id="PIRNR005690"/>
    </source>
</evidence>
<dbReference type="EMBL" id="PGUY01000046">
    <property type="protein sequence ID" value="PLT29124.1"/>
    <property type="molecule type" value="Genomic_DNA"/>
</dbReference>
<gene>
    <name evidence="6" type="ORF">CUU66_15015</name>
</gene>
<protein>
    <submittedName>
        <fullName evidence="6">Spore germination protein</fullName>
    </submittedName>
</protein>
<dbReference type="AlphaFoldDB" id="A0A2N5M435"/>
<evidence type="ECO:0000256" key="2">
    <source>
        <dbReference type="ARBA" id="ARBA00005278"/>
    </source>
</evidence>
<accession>A0A2N5M435</accession>
<evidence type="ECO:0000256" key="5">
    <source>
        <dbReference type="SAM" id="Phobius"/>
    </source>
</evidence>
<comment type="caution">
    <text evidence="6">The sequence shown here is derived from an EMBL/GenBank/DDBJ whole genome shotgun (WGS) entry which is preliminary data.</text>
</comment>
<dbReference type="Proteomes" id="UP000234748">
    <property type="component" value="Unassembled WGS sequence"/>
</dbReference>
<dbReference type="InterPro" id="IPR050768">
    <property type="entry name" value="UPF0353/GerABKA_families"/>
</dbReference>
<evidence type="ECO:0000256" key="3">
    <source>
        <dbReference type="ARBA" id="ARBA00023136"/>
    </source>
</evidence>
<evidence type="ECO:0000313" key="7">
    <source>
        <dbReference type="Proteomes" id="UP000234748"/>
    </source>
</evidence>
<dbReference type="Pfam" id="PF03323">
    <property type="entry name" value="GerA"/>
    <property type="match status" value="1"/>
</dbReference>
<comment type="similarity">
    <text evidence="2 4">Belongs to the GerABKA family.</text>
</comment>
<proteinExistence type="inferred from homology"/>
<dbReference type="PANTHER" id="PTHR22550:SF5">
    <property type="entry name" value="LEUCINE ZIPPER PROTEIN 4"/>
    <property type="match status" value="1"/>
</dbReference>
<dbReference type="InterPro" id="IPR004995">
    <property type="entry name" value="Spore_Ger"/>
</dbReference>
<evidence type="ECO:0000256" key="1">
    <source>
        <dbReference type="ARBA" id="ARBA00004141"/>
    </source>
</evidence>
<keyword evidence="5" id="KW-1133">Transmembrane helix</keyword>
<organism evidence="6 7">
    <name type="scientific">Peribacillus deserti</name>
    <dbReference type="NCBI Taxonomy" id="673318"/>
    <lineage>
        <taxon>Bacteria</taxon>
        <taxon>Bacillati</taxon>
        <taxon>Bacillota</taxon>
        <taxon>Bacilli</taxon>
        <taxon>Bacillales</taxon>
        <taxon>Bacillaceae</taxon>
        <taxon>Peribacillus</taxon>
    </lineage>
</organism>
<feature type="transmembrane region" description="Helical" evidence="5">
    <location>
        <begin position="401"/>
        <end position="426"/>
    </location>
</feature>
<keyword evidence="5" id="KW-0812">Transmembrane</keyword>
<evidence type="ECO:0000313" key="6">
    <source>
        <dbReference type="EMBL" id="PLT29124.1"/>
    </source>
</evidence>
<keyword evidence="3 4" id="KW-0472">Membrane</keyword>
<dbReference type="OrthoDB" id="1726708at2"/>
<dbReference type="PANTHER" id="PTHR22550">
    <property type="entry name" value="SPORE GERMINATION PROTEIN"/>
    <property type="match status" value="1"/>
</dbReference>
<keyword evidence="7" id="KW-1185">Reference proteome</keyword>
<dbReference type="RefSeq" id="WP_101643581.1">
    <property type="nucleotide sequence ID" value="NZ_PGUY01000046.1"/>
</dbReference>
<comment type="subcellular location">
    <subcellularLocation>
        <location evidence="4">Cell membrane</location>
    </subcellularLocation>
    <subcellularLocation>
        <location evidence="1">Membrane</location>
        <topology evidence="1">Multi-pass membrane protein</topology>
    </subcellularLocation>
</comment>
<dbReference type="GO" id="GO:0005886">
    <property type="term" value="C:plasma membrane"/>
    <property type="evidence" value="ECO:0007669"/>
    <property type="project" value="UniProtKB-SubCell"/>
</dbReference>
<sequence length="450" mass="49944">MVIKVKTENEKVHEWLKQQLEDCADIDDRELKAGDKKAKIIYLKSVTDSQIINRFIITPFYETKDTKEFMEYVVSFPAEMEPKDQHEALSQLLKGFVIIFAENKYVAFQAKKMAGSGVTEASAEVNVQGSPDALTENLEVNLNLIRHRYQTANLKVELKVIGSISQSAAGILYDSTKVDNDVLKELKKRLDSIEAEVLITAGELEQELSGRKFHIFPTVVVTERPDRLVKSIEQGKIVVMLDKTKFAIILPSIFQDFFAAMDDRIQLPLVGWFLKGIRYAGLIATLSLPAFYVAFAAYNPEILRVQLTLMIAGSRVPVPYPAVIEVLLMLIMVEFLIEASIRLPKTIGPTATTVGGLILGTAATEAGLVGNVMIILVSAVAITNFVIPINMMNFSVRVLRYAFLLLASLFGLVGIVLGFVGIVVYLSQVRSFGRPYFNILADTNSRKGIS</sequence>
<dbReference type="GO" id="GO:0009847">
    <property type="term" value="P:spore germination"/>
    <property type="evidence" value="ECO:0007669"/>
    <property type="project" value="UniProtKB-UniRule"/>
</dbReference>